<comment type="cofactor">
    <cofactor evidence="15">
        <name>Zn(2+)</name>
        <dbReference type="ChEBI" id="CHEBI:29105"/>
    </cofactor>
    <text evidence="15">Binds 2 Zn(2+) ions.</text>
</comment>
<comment type="similarity">
    <text evidence="2 16">Belongs to the alkaline phosphatase family.</text>
</comment>
<comment type="cofactor">
    <cofactor evidence="15">
        <name>Mg(2+)</name>
        <dbReference type="ChEBI" id="CHEBI:18420"/>
    </cofactor>
    <text evidence="15">Binds 1 Mg(2+) ion.</text>
</comment>
<evidence type="ECO:0000256" key="9">
    <source>
        <dbReference type="ARBA" id="ARBA00022833"/>
    </source>
</evidence>
<evidence type="ECO:0000313" key="18">
    <source>
        <dbReference type="Proteomes" id="UP000694843"/>
    </source>
</evidence>
<dbReference type="InterPro" id="IPR018299">
    <property type="entry name" value="Alkaline_phosphatase_AS"/>
</dbReference>
<dbReference type="KEGG" id="hazt:108678861"/>
<dbReference type="OrthoDB" id="5818554at2759"/>
<dbReference type="PROSITE" id="PS00123">
    <property type="entry name" value="ALKALINE_PHOSPHATASE"/>
    <property type="match status" value="1"/>
</dbReference>
<evidence type="ECO:0000256" key="10">
    <source>
        <dbReference type="ARBA" id="ARBA00022842"/>
    </source>
</evidence>
<dbReference type="SMART" id="SM00098">
    <property type="entry name" value="alkPPc"/>
    <property type="match status" value="1"/>
</dbReference>
<evidence type="ECO:0000256" key="14">
    <source>
        <dbReference type="PIRSR" id="PIRSR601952-1"/>
    </source>
</evidence>
<feature type="binding site" evidence="15">
    <location>
        <position position="402"/>
    </location>
    <ligand>
        <name>Zn(2+)</name>
        <dbReference type="ChEBI" id="CHEBI:29105"/>
        <label>2</label>
    </ligand>
</feature>
<dbReference type="RefSeq" id="XP_018022845.2">
    <property type="nucleotide sequence ID" value="XM_018167356.2"/>
</dbReference>
<feature type="active site" description="Phosphoserine intermediate" evidence="14">
    <location>
        <position position="50"/>
    </location>
</feature>
<dbReference type="OMA" id="KEQQEWY"/>
<dbReference type="Proteomes" id="UP000694843">
    <property type="component" value="Unplaced"/>
</dbReference>
<protein>
    <recommendedName>
        <fullName evidence="3 17">Alkaline phosphatase</fullName>
        <ecNumber evidence="3 17">3.1.3.1</ecNumber>
    </recommendedName>
</protein>
<keyword evidence="5" id="KW-0597">Phosphoprotein</keyword>
<gene>
    <name evidence="19" type="primary">LOC108678861</name>
</gene>
<evidence type="ECO:0000256" key="8">
    <source>
        <dbReference type="ARBA" id="ARBA00022801"/>
    </source>
</evidence>
<dbReference type="GO" id="GO:0046872">
    <property type="term" value="F:metal ion binding"/>
    <property type="evidence" value="ECO:0007669"/>
    <property type="project" value="UniProtKB-KW"/>
</dbReference>
<evidence type="ECO:0000256" key="15">
    <source>
        <dbReference type="PIRSR" id="PIRSR601952-2"/>
    </source>
</evidence>
<dbReference type="GeneID" id="108678861"/>
<dbReference type="GO" id="GO:0004035">
    <property type="term" value="F:alkaline phosphatase activity"/>
    <property type="evidence" value="ECO:0007669"/>
    <property type="project" value="UniProtKB-EC"/>
</dbReference>
<dbReference type="AlphaFoldDB" id="A0A8B7PA37"/>
<keyword evidence="10 15" id="KW-0460">Magnesium</keyword>
<keyword evidence="18" id="KW-1185">Reference proteome</keyword>
<evidence type="ECO:0000313" key="19">
    <source>
        <dbReference type="RefSeq" id="XP_018022845.2"/>
    </source>
</evidence>
<feature type="binding site" evidence="15">
    <location>
        <position position="114"/>
    </location>
    <ligand>
        <name>Mg(2+)</name>
        <dbReference type="ChEBI" id="CHEBI:18420"/>
    </ligand>
</feature>
<dbReference type="SUPFAM" id="SSF53649">
    <property type="entry name" value="Alkaline phosphatase-like"/>
    <property type="match status" value="1"/>
</dbReference>
<evidence type="ECO:0000256" key="7">
    <source>
        <dbReference type="ARBA" id="ARBA00022723"/>
    </source>
</evidence>
<keyword evidence="8 17" id="KW-0378">Hydrolase</keyword>
<dbReference type="GO" id="GO:0098552">
    <property type="term" value="C:side of membrane"/>
    <property type="evidence" value="ECO:0007669"/>
    <property type="project" value="UniProtKB-KW"/>
</dbReference>
<evidence type="ECO:0000256" key="3">
    <source>
        <dbReference type="ARBA" id="ARBA00012647"/>
    </source>
</evidence>
<accession>A0A8B7PA37</accession>
<organism evidence="18 19">
    <name type="scientific">Hyalella azteca</name>
    <name type="common">Amphipod</name>
    <dbReference type="NCBI Taxonomy" id="294128"/>
    <lineage>
        <taxon>Eukaryota</taxon>
        <taxon>Metazoa</taxon>
        <taxon>Ecdysozoa</taxon>
        <taxon>Arthropoda</taxon>
        <taxon>Crustacea</taxon>
        <taxon>Multicrustacea</taxon>
        <taxon>Malacostraca</taxon>
        <taxon>Eumalacostraca</taxon>
        <taxon>Peracarida</taxon>
        <taxon>Amphipoda</taxon>
        <taxon>Senticaudata</taxon>
        <taxon>Talitrida</taxon>
        <taxon>Talitroidea</taxon>
        <taxon>Hyalellidae</taxon>
        <taxon>Hyalella</taxon>
    </lineage>
</organism>
<keyword evidence="4" id="KW-1003">Cell membrane</keyword>
<evidence type="ECO:0000256" key="12">
    <source>
        <dbReference type="ARBA" id="ARBA00023180"/>
    </source>
</evidence>
<dbReference type="GO" id="GO:0005886">
    <property type="term" value="C:plasma membrane"/>
    <property type="evidence" value="ECO:0007669"/>
    <property type="project" value="UniProtKB-SubCell"/>
</dbReference>
<comment type="catalytic activity">
    <reaction evidence="17">
        <text>a phosphate monoester + H2O = an alcohol + phosphate</text>
        <dbReference type="Rhea" id="RHEA:15017"/>
        <dbReference type="ChEBI" id="CHEBI:15377"/>
        <dbReference type="ChEBI" id="CHEBI:30879"/>
        <dbReference type="ChEBI" id="CHEBI:43474"/>
        <dbReference type="ChEBI" id="CHEBI:67140"/>
        <dbReference type="EC" id="3.1.3.1"/>
    </reaction>
</comment>
<name>A0A8B7PA37_HYAAZ</name>
<evidence type="ECO:0000256" key="11">
    <source>
        <dbReference type="ARBA" id="ARBA00023136"/>
    </source>
</evidence>
<dbReference type="CDD" id="cd16012">
    <property type="entry name" value="ALP"/>
    <property type="match status" value="1"/>
</dbReference>
<evidence type="ECO:0000256" key="5">
    <source>
        <dbReference type="ARBA" id="ARBA00022553"/>
    </source>
</evidence>
<feature type="binding site" evidence="15">
    <location>
        <position position="278"/>
    </location>
    <ligand>
        <name>Mg(2+)</name>
        <dbReference type="ChEBI" id="CHEBI:18420"/>
    </ligand>
</feature>
<dbReference type="PRINTS" id="PR00113">
    <property type="entry name" value="ALKPHPHTASE"/>
</dbReference>
<evidence type="ECO:0000256" key="17">
    <source>
        <dbReference type="RuleBase" id="RU003947"/>
    </source>
</evidence>
<dbReference type="PANTHER" id="PTHR11596:SF5">
    <property type="entry name" value="ALKALINE PHOSPHATASE"/>
    <property type="match status" value="1"/>
</dbReference>
<evidence type="ECO:0000256" key="6">
    <source>
        <dbReference type="ARBA" id="ARBA00022622"/>
    </source>
</evidence>
<keyword evidence="12" id="KW-0325">Glycoprotein</keyword>
<evidence type="ECO:0000256" key="16">
    <source>
        <dbReference type="RuleBase" id="RU003946"/>
    </source>
</evidence>
<comment type="subcellular location">
    <subcellularLocation>
        <location evidence="1">Cell membrane</location>
        <topology evidence="1">Lipid-anchor</topology>
        <topology evidence="1">GPI-anchor</topology>
    </subcellularLocation>
</comment>
<dbReference type="InterPro" id="IPR017850">
    <property type="entry name" value="Alkaline_phosphatase_core_sf"/>
</dbReference>
<keyword evidence="6" id="KW-0336">GPI-anchor</keyword>
<dbReference type="PANTHER" id="PTHR11596">
    <property type="entry name" value="ALKALINE PHOSPHATASE"/>
    <property type="match status" value="1"/>
</dbReference>
<reference evidence="19" key="1">
    <citation type="submission" date="2025-08" db="UniProtKB">
        <authorList>
            <consortium name="RefSeq"/>
        </authorList>
    </citation>
    <scope>IDENTIFICATION</scope>
    <source>
        <tissue evidence="19">Whole organism</tissue>
    </source>
</reference>
<dbReference type="Gene3D" id="3.40.720.10">
    <property type="entry name" value="Alkaline Phosphatase, subunit A"/>
    <property type="match status" value="1"/>
</dbReference>
<feature type="binding site" evidence="15">
    <location>
        <position position="325"/>
    </location>
    <ligand>
        <name>Zn(2+)</name>
        <dbReference type="ChEBI" id="CHEBI:29105"/>
        <label>2</label>
    </ligand>
</feature>
<evidence type="ECO:0000256" key="13">
    <source>
        <dbReference type="ARBA" id="ARBA00023288"/>
    </source>
</evidence>
<evidence type="ECO:0000256" key="1">
    <source>
        <dbReference type="ARBA" id="ARBA00004609"/>
    </source>
</evidence>
<evidence type="ECO:0000256" key="4">
    <source>
        <dbReference type="ARBA" id="ARBA00022475"/>
    </source>
</evidence>
<feature type="binding site" evidence="15">
    <location>
        <position position="283"/>
    </location>
    <ligand>
        <name>Zn(2+)</name>
        <dbReference type="ChEBI" id="CHEBI:29105"/>
        <label>2</label>
    </ligand>
</feature>
<dbReference type="FunFam" id="3.40.720.10:FF:000008">
    <property type="entry name" value="Alkaline phosphatase"/>
    <property type="match status" value="1"/>
</dbReference>
<feature type="binding site" evidence="15">
    <location>
        <position position="112"/>
    </location>
    <ligand>
        <name>Mg(2+)</name>
        <dbReference type="ChEBI" id="CHEBI:18420"/>
    </ligand>
</feature>
<keyword evidence="9 15" id="KW-0862">Zinc</keyword>
<dbReference type="Pfam" id="PF00245">
    <property type="entry name" value="Alk_phosphatase"/>
    <property type="match status" value="1"/>
</dbReference>
<keyword evidence="11" id="KW-0472">Membrane</keyword>
<feature type="binding site" evidence="15">
    <location>
        <position position="324"/>
    </location>
    <ligand>
        <name>Zn(2+)</name>
        <dbReference type="ChEBI" id="CHEBI:29105"/>
        <label>2</label>
    </ligand>
</feature>
<dbReference type="InterPro" id="IPR001952">
    <property type="entry name" value="Alkaline_phosphatase"/>
</dbReference>
<dbReference type="EC" id="3.1.3.1" evidence="3 17"/>
<keyword evidence="7 15" id="KW-0479">Metal-binding</keyword>
<proteinExistence type="inferred from homology"/>
<evidence type="ECO:0000256" key="2">
    <source>
        <dbReference type="ARBA" id="ARBA00005984"/>
    </source>
</evidence>
<keyword evidence="13" id="KW-0449">Lipoprotein</keyword>
<sequence>MGLPSITAARIYKGQYRGAVSGEEQQLVFETFPSVSLAKTYCVDKQVPDSACTATAFLCGVKTNYEVLGADAGVIPGNCTTLTDDNKLSSLASLALDAGKRAGFVTSTRVTHATPAALYAHIAHRDWECDEKLTTARDECPDVKDIAMQLVEDDPGRRLHVIMGGGRQYLSAAATGGPGDPIGPKDCRRQDGRNLMEEWLDRHERDGKRAAIVQSHSALSNLSTDGLQHLMGIFANGHVPYEHEKVLQSLDLPTLAQMTRKAIEVLQQGDKGFFLLVEGGRIDHGHHDNKARLALDELLAFDDAVQVALDMLDTSETLVVVTADHSHVMTMNGYPPRGQSITSFASMGDDLLPYTTLMYTNGPGFNFSVVNNTAARFDVSKDDVSSFNYTQLSSVLMKSETHGGEDVAVYAIGPMSHLFEGVHEQNYIAHAVAYAACVGANKAHCQSAASPTVVPHLVLILSLGGLLRGV</sequence>
<feature type="binding site" evidence="15">
    <location>
        <position position="287"/>
    </location>
    <ligand>
        <name>Zn(2+)</name>
        <dbReference type="ChEBI" id="CHEBI:29105"/>
        <label>2</label>
    </ligand>
</feature>